<dbReference type="PANTHER" id="PTHR43180">
    <property type="entry name" value="3-OXOACYL-(ACYL-CARRIER-PROTEIN) REDUCTASE (AFU_ORTHOLOGUE AFUA_6G11210)"/>
    <property type="match status" value="1"/>
</dbReference>
<dbReference type="Pfam" id="PF13561">
    <property type="entry name" value="adh_short_C2"/>
    <property type="match status" value="1"/>
</dbReference>
<dbReference type="InterPro" id="IPR036291">
    <property type="entry name" value="NAD(P)-bd_dom_sf"/>
</dbReference>
<dbReference type="OrthoDB" id="4131217at2759"/>
<dbReference type="EMBL" id="LUGH01000650">
    <property type="protein sequence ID" value="OBZ83511.1"/>
    <property type="molecule type" value="Genomic_DNA"/>
</dbReference>
<name>A0A1C7N361_9FUNG</name>
<proteinExistence type="inferred from homology"/>
<comment type="caution">
    <text evidence="3">The sequence shown here is derived from an EMBL/GenBank/DDBJ whole genome shotgun (WGS) entry which is preliminary data.</text>
</comment>
<sequence>MASAAADRVSQIVGHLASVTPSLKDKVCIVTGAGSVHGIGRATAISLAKRRPKVIYVTDLTLNNLEALAEEVEGSYKVKCIPRAVDATSPSAVSGIINEALNEFGRLDVFFANAGVATGTRLQDETAESFMDMMRINALSCFLAIKHAGEAMLKLGGGKEATGGSIICTASVAGIRSGAGSPEYSASKAAVINLCQTSSFQYAGTNIRVNAICPGLIETGMTKSTFDYARQRGSAHKIGQLNPTKRYGIASEIAHVVAFLASDEASYVNGQAIAVDGGLSASLPVVPGKFH</sequence>
<evidence type="ECO:0000256" key="1">
    <source>
        <dbReference type="ARBA" id="ARBA00006484"/>
    </source>
</evidence>
<dbReference type="FunFam" id="3.40.50.720:FF:000084">
    <property type="entry name" value="Short-chain dehydrogenase reductase"/>
    <property type="match status" value="1"/>
</dbReference>
<organism evidence="3 4">
    <name type="scientific">Choanephora cucurbitarum</name>
    <dbReference type="NCBI Taxonomy" id="101091"/>
    <lineage>
        <taxon>Eukaryota</taxon>
        <taxon>Fungi</taxon>
        <taxon>Fungi incertae sedis</taxon>
        <taxon>Mucoromycota</taxon>
        <taxon>Mucoromycotina</taxon>
        <taxon>Mucoromycetes</taxon>
        <taxon>Mucorales</taxon>
        <taxon>Mucorineae</taxon>
        <taxon>Choanephoraceae</taxon>
        <taxon>Choanephoroideae</taxon>
        <taxon>Choanephora</taxon>
    </lineage>
</organism>
<evidence type="ECO:0000256" key="2">
    <source>
        <dbReference type="ARBA" id="ARBA00023002"/>
    </source>
</evidence>
<dbReference type="PRINTS" id="PR00080">
    <property type="entry name" value="SDRFAMILY"/>
</dbReference>
<reference evidence="3 4" key="1">
    <citation type="submission" date="2016-03" db="EMBL/GenBank/DDBJ databases">
        <title>Choanephora cucurbitarum.</title>
        <authorList>
            <person name="Min B."/>
            <person name="Park H."/>
            <person name="Park J.-H."/>
            <person name="Shin H.-D."/>
            <person name="Choi I.-G."/>
        </authorList>
    </citation>
    <scope>NUCLEOTIDE SEQUENCE [LARGE SCALE GENOMIC DNA]</scope>
    <source>
        <strain evidence="3 4">KUS-F28377</strain>
    </source>
</reference>
<gene>
    <name evidence="3" type="primary">fabG_2</name>
    <name evidence="3" type="ORF">A0J61_08440</name>
</gene>
<dbReference type="Gene3D" id="3.40.50.720">
    <property type="entry name" value="NAD(P)-binding Rossmann-like Domain"/>
    <property type="match status" value="1"/>
</dbReference>
<dbReference type="InterPro" id="IPR002347">
    <property type="entry name" value="SDR_fam"/>
</dbReference>
<keyword evidence="2" id="KW-0560">Oxidoreductase</keyword>
<dbReference type="GO" id="GO:0016491">
    <property type="term" value="F:oxidoreductase activity"/>
    <property type="evidence" value="ECO:0007669"/>
    <property type="project" value="UniProtKB-KW"/>
</dbReference>
<dbReference type="InParanoid" id="A0A1C7N361"/>
<dbReference type="CDD" id="cd05233">
    <property type="entry name" value="SDR_c"/>
    <property type="match status" value="1"/>
</dbReference>
<evidence type="ECO:0000313" key="3">
    <source>
        <dbReference type="EMBL" id="OBZ83511.1"/>
    </source>
</evidence>
<dbReference type="PANTHER" id="PTHR43180:SF66">
    <property type="entry name" value="SHORT-CHAIN DEHYDROGENASE_REDUCTASE FAMILY PROTEIN"/>
    <property type="match status" value="1"/>
</dbReference>
<evidence type="ECO:0000313" key="4">
    <source>
        <dbReference type="Proteomes" id="UP000093000"/>
    </source>
</evidence>
<dbReference type="STRING" id="101091.A0A1C7N361"/>
<accession>A0A1C7N361</accession>
<dbReference type="SUPFAM" id="SSF51735">
    <property type="entry name" value="NAD(P)-binding Rossmann-fold domains"/>
    <property type="match status" value="1"/>
</dbReference>
<dbReference type="Proteomes" id="UP000093000">
    <property type="component" value="Unassembled WGS sequence"/>
</dbReference>
<keyword evidence="4" id="KW-1185">Reference proteome</keyword>
<comment type="similarity">
    <text evidence="1">Belongs to the short-chain dehydrogenases/reductases (SDR) family.</text>
</comment>
<protein>
    <submittedName>
        <fullName evidence="3">3-oxoacyl-[acyl-carrier-protein] reductase FabG</fullName>
    </submittedName>
</protein>
<dbReference type="PRINTS" id="PR00081">
    <property type="entry name" value="GDHRDH"/>
</dbReference>
<dbReference type="AlphaFoldDB" id="A0A1C7N361"/>